<feature type="compositionally biased region" description="Polar residues" evidence="1">
    <location>
        <begin position="32"/>
        <end position="50"/>
    </location>
</feature>
<name>A0A8S1BJ16_ARCPL</name>
<accession>A0A8S1BJ16</accession>
<dbReference type="Proteomes" id="UP000494106">
    <property type="component" value="Unassembled WGS sequence"/>
</dbReference>
<feature type="region of interest" description="Disordered" evidence="1">
    <location>
        <begin position="1"/>
        <end position="158"/>
    </location>
</feature>
<feature type="compositionally biased region" description="Polar residues" evidence="1">
    <location>
        <begin position="78"/>
        <end position="91"/>
    </location>
</feature>
<organism evidence="2 3">
    <name type="scientific">Arctia plantaginis</name>
    <name type="common">Wood tiger moth</name>
    <name type="synonym">Phalaena plantaginis</name>
    <dbReference type="NCBI Taxonomy" id="874455"/>
    <lineage>
        <taxon>Eukaryota</taxon>
        <taxon>Metazoa</taxon>
        <taxon>Ecdysozoa</taxon>
        <taxon>Arthropoda</taxon>
        <taxon>Hexapoda</taxon>
        <taxon>Insecta</taxon>
        <taxon>Pterygota</taxon>
        <taxon>Neoptera</taxon>
        <taxon>Endopterygota</taxon>
        <taxon>Lepidoptera</taxon>
        <taxon>Glossata</taxon>
        <taxon>Ditrysia</taxon>
        <taxon>Noctuoidea</taxon>
        <taxon>Erebidae</taxon>
        <taxon>Arctiinae</taxon>
        <taxon>Arctia</taxon>
    </lineage>
</organism>
<gene>
    <name evidence="2" type="ORF">APLA_LOCUS16804</name>
</gene>
<sequence>MADNNKKRGGSFRKLFPNLFFGHKSKDKNTSKDSQTNPKVPEFSSGNRYQNPRMIKPDKNAQGSDNSERIYENLSAHGLQSDNETQNNEILSQHSSSSTLVSESAKNRSVEMNESSEVTGLAYKNYTARPQVPPKPYDTGHSPNSQKHNEPINDPNQYPDVYYHSLDKLTDKITPLDEMEIYRASQAQADPAPVGAEIKRVSTKFLISPKKEAEVRTIQPTRARSLSFDNKQDNFKDKKYHTRNSVKEESIKKPYNYSAPTSPIPISHKIPNMPKTVSPYQHVRKIMIENEEKRNSLSRTSIRNTLTTSPRPEYGQKFNTAPKLQESTKLDAINREKTRQTVEAFYWQKLKELKQKEDEYFLRHSLNISRNSANHQTNSNCSTPNSFSFVMEPRSSSLPRGKDLKNYNMNHPIYTSSLFTRGAPERRTDTFIKSRTSYEDPDIIYRHPEKLRQKTPLHNFESTNLDNRTIKRVSFDEHGGKTDFSVKNNSDLKVNDSKLRNKQLHAVKVSETISRVPPRPPVRTTSVGGVGKSVKLGNNKKITHLVGTGHSLCSESESGSEAGEIQRILHSNAQKGKKKLFPFTNDSVIEITAIGASIELAGV</sequence>
<dbReference type="AlphaFoldDB" id="A0A8S1BJ16"/>
<evidence type="ECO:0000313" key="3">
    <source>
        <dbReference type="Proteomes" id="UP000494106"/>
    </source>
</evidence>
<protein>
    <submittedName>
        <fullName evidence="2">Uncharacterized protein</fullName>
    </submittedName>
</protein>
<proteinExistence type="predicted"/>
<dbReference type="EMBL" id="CADEBC010000602">
    <property type="protein sequence ID" value="CAB3258996.1"/>
    <property type="molecule type" value="Genomic_DNA"/>
</dbReference>
<reference evidence="2 3" key="1">
    <citation type="submission" date="2020-04" db="EMBL/GenBank/DDBJ databases">
        <authorList>
            <person name="Wallbank WR R."/>
            <person name="Pardo Diaz C."/>
            <person name="Kozak K."/>
            <person name="Martin S."/>
            <person name="Jiggins C."/>
            <person name="Moest M."/>
            <person name="Warren A I."/>
            <person name="Byers J.R.P. K."/>
            <person name="Montejo-Kovacevich G."/>
            <person name="Yen C E."/>
        </authorList>
    </citation>
    <scope>NUCLEOTIDE SEQUENCE [LARGE SCALE GENOMIC DNA]</scope>
</reference>
<feature type="compositionally biased region" description="Low complexity" evidence="1">
    <location>
        <begin position="92"/>
        <end position="104"/>
    </location>
</feature>
<dbReference type="OrthoDB" id="6022652at2759"/>
<evidence type="ECO:0000256" key="1">
    <source>
        <dbReference type="SAM" id="MobiDB-lite"/>
    </source>
</evidence>
<evidence type="ECO:0000313" key="2">
    <source>
        <dbReference type="EMBL" id="CAB3258996.1"/>
    </source>
</evidence>
<keyword evidence="3" id="KW-1185">Reference proteome</keyword>
<comment type="caution">
    <text evidence="2">The sequence shown here is derived from an EMBL/GenBank/DDBJ whole genome shotgun (WGS) entry which is preliminary data.</text>
</comment>